<organism evidence="1 2">
    <name type="scientific">Anaerocolumna jejuensis DSM 15929</name>
    <dbReference type="NCBI Taxonomy" id="1121322"/>
    <lineage>
        <taxon>Bacteria</taxon>
        <taxon>Bacillati</taxon>
        <taxon>Bacillota</taxon>
        <taxon>Clostridia</taxon>
        <taxon>Lachnospirales</taxon>
        <taxon>Lachnospiraceae</taxon>
        <taxon>Anaerocolumna</taxon>
    </lineage>
</organism>
<accession>A0A1M6JNN1</accession>
<reference evidence="1 2" key="1">
    <citation type="submission" date="2016-11" db="EMBL/GenBank/DDBJ databases">
        <authorList>
            <person name="Jaros S."/>
            <person name="Januszkiewicz K."/>
            <person name="Wedrychowicz H."/>
        </authorList>
    </citation>
    <scope>NUCLEOTIDE SEQUENCE [LARGE SCALE GENOMIC DNA]</scope>
    <source>
        <strain evidence="1 2">DSM 15929</strain>
    </source>
</reference>
<gene>
    <name evidence="1" type="ORF">SAMN02745136_00147</name>
</gene>
<dbReference type="EMBL" id="FRAC01000006">
    <property type="protein sequence ID" value="SHJ48276.1"/>
    <property type="molecule type" value="Genomic_DNA"/>
</dbReference>
<name>A0A1M6JNN1_9FIRM</name>
<dbReference type="OrthoDB" id="2474323at2"/>
<keyword evidence="2" id="KW-1185">Reference proteome</keyword>
<evidence type="ECO:0000313" key="2">
    <source>
        <dbReference type="Proteomes" id="UP000184386"/>
    </source>
</evidence>
<dbReference type="AlphaFoldDB" id="A0A1M6JNN1"/>
<protein>
    <submittedName>
        <fullName evidence="1">Uncharacterized protein</fullName>
    </submittedName>
</protein>
<dbReference type="Proteomes" id="UP000184386">
    <property type="component" value="Unassembled WGS sequence"/>
</dbReference>
<evidence type="ECO:0000313" key="1">
    <source>
        <dbReference type="EMBL" id="SHJ48276.1"/>
    </source>
</evidence>
<dbReference type="RefSeq" id="WP_073271870.1">
    <property type="nucleotide sequence ID" value="NZ_FRAC01000006.1"/>
</dbReference>
<sequence length="109" mass="12999">MQTIEIFFLDDSELAEFEAKNKGYRVDVYVKVDNIFFHVRVYDVFTLKQDFERELDSYGYYAIEPNLILVKDVNKAEIIETIKRLYEQKYFEGIKPVERIDITGLTKVN</sequence>
<proteinExistence type="predicted"/>